<evidence type="ECO:0000313" key="4">
    <source>
        <dbReference type="EMBL" id="EPY53079.1"/>
    </source>
</evidence>
<gene>
    <name evidence="4" type="ORF">SPOG_03626</name>
</gene>
<protein>
    <recommendedName>
        <fullName evidence="3">Mug135-like C-terminal domain-containing protein</fullName>
    </recommendedName>
</protein>
<dbReference type="RefSeq" id="XP_013021343.1">
    <property type="nucleotide sequence ID" value="XM_013165889.1"/>
</dbReference>
<dbReference type="Pfam" id="PF08593">
    <property type="entry name" value="Mug135_C"/>
    <property type="match status" value="1"/>
</dbReference>
<comment type="similarity">
    <text evidence="1">Belongs to the UPF0612 family.</text>
</comment>
<evidence type="ECO:0000256" key="1">
    <source>
        <dbReference type="ARBA" id="ARBA00005788"/>
    </source>
</evidence>
<accession>S9W3F1</accession>
<keyword evidence="2" id="KW-0175">Coiled coil</keyword>
<dbReference type="EMBL" id="KE546988">
    <property type="protein sequence ID" value="EPY53079.1"/>
    <property type="molecule type" value="Genomic_DNA"/>
</dbReference>
<keyword evidence="5" id="KW-1185">Reference proteome</keyword>
<dbReference type="GeneID" id="25037943"/>
<dbReference type="Gene3D" id="6.10.250.2540">
    <property type="match status" value="1"/>
</dbReference>
<organism evidence="4 5">
    <name type="scientific">Schizosaccharomyces cryophilus (strain OY26 / ATCC MYA-4695 / CBS 11777 / NBRC 106824 / NRRL Y48691)</name>
    <name type="common">Fission yeast</name>
    <dbReference type="NCBI Taxonomy" id="653667"/>
    <lineage>
        <taxon>Eukaryota</taxon>
        <taxon>Fungi</taxon>
        <taxon>Dikarya</taxon>
        <taxon>Ascomycota</taxon>
        <taxon>Taphrinomycotina</taxon>
        <taxon>Schizosaccharomycetes</taxon>
        <taxon>Schizosaccharomycetales</taxon>
        <taxon>Schizosaccharomycetaceae</taxon>
        <taxon>Schizosaccharomyces</taxon>
    </lineage>
</organism>
<name>S9W3F1_SCHCR</name>
<dbReference type="STRING" id="653667.S9W3F1"/>
<evidence type="ECO:0000313" key="5">
    <source>
        <dbReference type="Proteomes" id="UP000015464"/>
    </source>
</evidence>
<sequence>MNEGLPAHQENLSTNDELLYANEFAIPPPRQENVTELTRYLNAFKNAYNDKKYECERHELEYNLERIALRNRDMDLANNQFQSNIQESNNIQPPSWFVNFFNDPNVGFVAIKRELISLEERMNQRLEAMEARQNQRFEALEERMNQRFEAMEARQNQRFEALDGRLYGIEQKLNRQEYRYCRLHNIQLRFLGKSVEVVPFLNAEEPDSDLPRIHSVEDIENLTKNQCTNYLDGYGIRYGPNETIKLKERLRDAVGLQSLGDAEFRFSEFS</sequence>
<reference evidence="4 5" key="1">
    <citation type="journal article" date="2011" name="Science">
        <title>Comparative functional genomics of the fission yeasts.</title>
        <authorList>
            <person name="Rhind N."/>
            <person name="Chen Z."/>
            <person name="Yassour M."/>
            <person name="Thompson D.A."/>
            <person name="Haas B.J."/>
            <person name="Habib N."/>
            <person name="Wapinski I."/>
            <person name="Roy S."/>
            <person name="Lin M.F."/>
            <person name="Heiman D.I."/>
            <person name="Young S.K."/>
            <person name="Furuya K."/>
            <person name="Guo Y."/>
            <person name="Pidoux A."/>
            <person name="Chen H.M."/>
            <person name="Robbertse B."/>
            <person name="Goldberg J.M."/>
            <person name="Aoki K."/>
            <person name="Bayne E.H."/>
            <person name="Berlin A.M."/>
            <person name="Desjardins C.A."/>
            <person name="Dobbs E."/>
            <person name="Dukaj L."/>
            <person name="Fan L."/>
            <person name="FitzGerald M.G."/>
            <person name="French C."/>
            <person name="Gujja S."/>
            <person name="Hansen K."/>
            <person name="Keifenheim D."/>
            <person name="Levin J.Z."/>
            <person name="Mosher R.A."/>
            <person name="Mueller C.A."/>
            <person name="Pfiffner J."/>
            <person name="Priest M."/>
            <person name="Russ C."/>
            <person name="Smialowska A."/>
            <person name="Swoboda P."/>
            <person name="Sykes S.M."/>
            <person name="Vaughn M."/>
            <person name="Vengrova S."/>
            <person name="Yoder R."/>
            <person name="Zeng Q."/>
            <person name="Allshire R."/>
            <person name="Baulcombe D."/>
            <person name="Birren B.W."/>
            <person name="Brown W."/>
            <person name="Ekwall K."/>
            <person name="Kellis M."/>
            <person name="Leatherwood J."/>
            <person name="Levin H."/>
            <person name="Margalit H."/>
            <person name="Martienssen R."/>
            <person name="Nieduszynski C.A."/>
            <person name="Spatafora J.W."/>
            <person name="Friedman N."/>
            <person name="Dalgaard J.Z."/>
            <person name="Baumann P."/>
            <person name="Niki H."/>
            <person name="Regev A."/>
            <person name="Nusbaum C."/>
        </authorList>
    </citation>
    <scope>NUCLEOTIDE SEQUENCE [LARGE SCALE GENOMIC DNA]</scope>
    <source>
        <strain evidence="5">OY26 / ATCC MYA-4695 / CBS 11777 / NBRC 106824 / NRRL Y48691</strain>
    </source>
</reference>
<dbReference type="AlphaFoldDB" id="S9W3F1"/>
<dbReference type="HOGENOM" id="CLU_084289_0_0_1"/>
<feature type="domain" description="Mug135-like C-terminal" evidence="3">
    <location>
        <begin position="184"/>
        <end position="256"/>
    </location>
</feature>
<dbReference type="OrthoDB" id="5297016at2759"/>
<evidence type="ECO:0000259" key="3">
    <source>
        <dbReference type="Pfam" id="PF08593"/>
    </source>
</evidence>
<proteinExistence type="inferred from homology"/>
<evidence type="ECO:0000256" key="2">
    <source>
        <dbReference type="SAM" id="Coils"/>
    </source>
</evidence>
<dbReference type="Proteomes" id="UP000015464">
    <property type="component" value="Unassembled WGS sequence"/>
</dbReference>
<feature type="coiled-coil region" evidence="2">
    <location>
        <begin position="112"/>
        <end position="154"/>
    </location>
</feature>
<dbReference type="InterPro" id="IPR013902">
    <property type="entry name" value="Mug135-like_C"/>
</dbReference>